<keyword evidence="6" id="KW-0808">Transferase</keyword>
<evidence type="ECO:0000256" key="7">
    <source>
        <dbReference type="ARBA" id="ARBA00022898"/>
    </source>
</evidence>
<keyword evidence="8" id="KW-0100">Branched-chain amino acid biosynthesis</keyword>
<dbReference type="Gene3D" id="3.30.470.10">
    <property type="match status" value="1"/>
</dbReference>
<feature type="non-terminal residue" evidence="9">
    <location>
        <position position="1"/>
    </location>
</feature>
<dbReference type="PANTHER" id="PTHR11825">
    <property type="entry name" value="SUBGROUP IIII AMINOTRANSFERASE"/>
    <property type="match status" value="1"/>
</dbReference>
<evidence type="ECO:0000313" key="9">
    <source>
        <dbReference type="EMBL" id="CAF96321.1"/>
    </source>
</evidence>
<dbReference type="InterPro" id="IPR036038">
    <property type="entry name" value="Aminotransferase-like"/>
</dbReference>
<dbReference type="GO" id="GO:0005739">
    <property type="term" value="C:mitochondrion"/>
    <property type="evidence" value="ECO:0007669"/>
    <property type="project" value="TreeGrafter"/>
</dbReference>
<organism evidence="9">
    <name type="scientific">Tetraodon nigroviridis</name>
    <name type="common">Spotted green pufferfish</name>
    <name type="synonym">Chelonodon nigroviridis</name>
    <dbReference type="NCBI Taxonomy" id="99883"/>
    <lineage>
        <taxon>Eukaryota</taxon>
        <taxon>Metazoa</taxon>
        <taxon>Chordata</taxon>
        <taxon>Craniata</taxon>
        <taxon>Vertebrata</taxon>
        <taxon>Euteleostomi</taxon>
        <taxon>Actinopterygii</taxon>
        <taxon>Neopterygii</taxon>
        <taxon>Teleostei</taxon>
        <taxon>Neoteleostei</taxon>
        <taxon>Acanthomorphata</taxon>
        <taxon>Eupercaria</taxon>
        <taxon>Tetraodontiformes</taxon>
        <taxon>Tetradontoidea</taxon>
        <taxon>Tetraodontidae</taxon>
        <taxon>Tetraodon</taxon>
    </lineage>
</organism>
<name>Q4SSR1_TETNG</name>
<keyword evidence="5" id="KW-0028">Amino-acid biosynthesis</keyword>
<dbReference type="SUPFAM" id="SSF56752">
    <property type="entry name" value="D-aminoacid aminotransferase-like PLP-dependent enzymes"/>
    <property type="match status" value="1"/>
</dbReference>
<dbReference type="Gene3D" id="3.20.10.10">
    <property type="entry name" value="D-amino Acid Aminotransferase, subunit A, domain 2"/>
    <property type="match status" value="1"/>
</dbReference>
<dbReference type="InterPro" id="IPR043131">
    <property type="entry name" value="BCAT-like_N"/>
</dbReference>
<dbReference type="EC" id="2.6.1.42" evidence="3"/>
<dbReference type="InterPro" id="IPR001544">
    <property type="entry name" value="Aminotrans_IV"/>
</dbReference>
<dbReference type="OrthoDB" id="1732691at2759"/>
<dbReference type="AlphaFoldDB" id="Q4SSR1"/>
<comment type="similarity">
    <text evidence="2">Belongs to the class-IV pyridoxal-phosphate-dependent aminotransferase family.</text>
</comment>
<reference evidence="9" key="2">
    <citation type="submission" date="2004-02" db="EMBL/GenBank/DDBJ databases">
        <authorList>
            <consortium name="Genoscope"/>
            <consortium name="Whitehead Institute Centre for Genome Research"/>
        </authorList>
    </citation>
    <scope>NUCLEOTIDE SEQUENCE</scope>
</reference>
<dbReference type="GO" id="GO:0009098">
    <property type="term" value="P:L-leucine biosynthetic process"/>
    <property type="evidence" value="ECO:0007669"/>
    <property type="project" value="TreeGrafter"/>
</dbReference>
<dbReference type="PANTHER" id="PTHR11825:SF70">
    <property type="entry name" value="BRANCHED-CHAIN-AMINO-ACID AMINOTRANSFERASE, CYTOSOLIC"/>
    <property type="match status" value="1"/>
</dbReference>
<evidence type="ECO:0000256" key="4">
    <source>
        <dbReference type="ARBA" id="ARBA00022576"/>
    </source>
</evidence>
<evidence type="ECO:0000256" key="8">
    <source>
        <dbReference type="ARBA" id="ARBA00023304"/>
    </source>
</evidence>
<reference evidence="9" key="1">
    <citation type="journal article" date="2004" name="Nature">
        <title>Genome duplication in the teleost fish Tetraodon nigroviridis reveals the early vertebrate proto-karyotype.</title>
        <authorList>
            <person name="Jaillon O."/>
            <person name="Aury J.-M."/>
            <person name="Brunet F."/>
            <person name="Petit J.-L."/>
            <person name="Stange-Thomann N."/>
            <person name="Mauceli E."/>
            <person name="Bouneau L."/>
            <person name="Fischer C."/>
            <person name="Ozouf-Costaz C."/>
            <person name="Bernot A."/>
            <person name="Nicaud S."/>
            <person name="Jaffe D."/>
            <person name="Fisher S."/>
            <person name="Lutfalla G."/>
            <person name="Dossat C."/>
            <person name="Segurens B."/>
            <person name="Dasilva C."/>
            <person name="Salanoubat M."/>
            <person name="Levy M."/>
            <person name="Boudet N."/>
            <person name="Castellano S."/>
            <person name="Anthouard V."/>
            <person name="Jubin C."/>
            <person name="Castelli V."/>
            <person name="Katinka M."/>
            <person name="Vacherie B."/>
            <person name="Biemont C."/>
            <person name="Skalli Z."/>
            <person name="Cattolico L."/>
            <person name="Poulain J."/>
            <person name="De Berardinis V."/>
            <person name="Cruaud C."/>
            <person name="Duprat S."/>
            <person name="Brottier P."/>
            <person name="Coutanceau J.-P."/>
            <person name="Gouzy J."/>
            <person name="Parra G."/>
            <person name="Lardier G."/>
            <person name="Chapple C."/>
            <person name="McKernan K.J."/>
            <person name="McEwan P."/>
            <person name="Bosak S."/>
            <person name="Kellis M."/>
            <person name="Volff J.-N."/>
            <person name="Guigo R."/>
            <person name="Zody M.C."/>
            <person name="Mesirov J."/>
            <person name="Lindblad-Toh K."/>
            <person name="Birren B."/>
            <person name="Nusbaum C."/>
            <person name="Kahn D."/>
            <person name="Robinson-Rechavi M."/>
            <person name="Laudet V."/>
            <person name="Schachter V."/>
            <person name="Quetier F."/>
            <person name="Saurin W."/>
            <person name="Scarpelli C."/>
            <person name="Wincker P."/>
            <person name="Lander E.S."/>
            <person name="Weissenbach J."/>
            <person name="Roest Crollius H."/>
        </authorList>
    </citation>
    <scope>NUCLEOTIDE SEQUENCE [LARGE SCALE GENOMIC DNA]</scope>
</reference>
<evidence type="ECO:0000256" key="5">
    <source>
        <dbReference type="ARBA" id="ARBA00022605"/>
    </source>
</evidence>
<proteinExistence type="inferred from homology"/>
<dbReference type="GO" id="GO:0009099">
    <property type="term" value="P:L-valine biosynthetic process"/>
    <property type="evidence" value="ECO:0007669"/>
    <property type="project" value="TreeGrafter"/>
</dbReference>
<dbReference type="InterPro" id="IPR033939">
    <property type="entry name" value="BCAT_family"/>
</dbReference>
<comment type="cofactor">
    <cofactor evidence="1">
        <name>pyridoxal 5'-phosphate</name>
        <dbReference type="ChEBI" id="CHEBI:597326"/>
    </cofactor>
</comment>
<dbReference type="InterPro" id="IPR005786">
    <property type="entry name" value="B_amino_transII"/>
</dbReference>
<evidence type="ECO:0000256" key="1">
    <source>
        <dbReference type="ARBA" id="ARBA00001933"/>
    </source>
</evidence>
<dbReference type="CDD" id="cd01557">
    <property type="entry name" value="BCAT_beta_family"/>
    <property type="match status" value="1"/>
</dbReference>
<dbReference type="Pfam" id="PF01063">
    <property type="entry name" value="Aminotran_4"/>
    <property type="match status" value="1"/>
</dbReference>
<dbReference type="FunFam" id="3.30.470.10:FF:000002">
    <property type="entry name" value="Branched-chain-amino-acid aminotransferase"/>
    <property type="match status" value="1"/>
</dbReference>
<dbReference type="EMBL" id="CAAE01014347">
    <property type="protein sequence ID" value="CAF96321.1"/>
    <property type="molecule type" value="Genomic_DNA"/>
</dbReference>
<gene>
    <name evidence="9" type="ORF">GSTENG00013301001</name>
</gene>
<evidence type="ECO:0000256" key="6">
    <source>
        <dbReference type="ARBA" id="ARBA00022679"/>
    </source>
</evidence>
<dbReference type="KEGG" id="tng:GSTEN00013301G001"/>
<protein>
    <recommendedName>
        <fullName evidence="3">branched-chain-amino-acid transaminase</fullName>
        <ecNumber evidence="3">2.6.1.42</ecNumber>
    </recommendedName>
</protein>
<dbReference type="GO" id="GO:0004084">
    <property type="term" value="F:branched-chain-amino-acid transaminase activity"/>
    <property type="evidence" value="ECO:0007669"/>
    <property type="project" value="UniProtKB-EC"/>
</dbReference>
<evidence type="ECO:0000256" key="3">
    <source>
        <dbReference type="ARBA" id="ARBA00013053"/>
    </source>
</evidence>
<dbReference type="InterPro" id="IPR043132">
    <property type="entry name" value="BCAT-like_C"/>
</dbReference>
<keyword evidence="7" id="KW-0663">Pyridoxal phosphate</keyword>
<sequence>QAADLTIQLSAERLKSAPAAPKSFGTVFTDHMLTIEWTEAEGWGAPRIQPFRNLSVHPACTSLHYSIQLFEGLKAYSGEDKRLRLFRPMLNMKRMSKSAQRVCLPTFDESELLECIRRLVELEQDWAFLSESSSHLYIRPTFISTEATLGLKKPTSALLYVIVCLVGSYFSSTSEGLSLWADPKYTRAAKGGNGDCKLGGNYGGSLAAQAEAQRFGCQQVLWLYGDDQQITEAGTMNVFLYWINEDGGQTCFQALVVLGFGVLDHIGTVWRHDLLCSVNSFPVEELATPPLDGIILPGVTRQSILDITRKWVSPTLGRVNTLLQDSDGLSSLLLRDQGEFAVSERYLTMDQLCSALEQRRVKEMFGSGTACMICHLSHIVYKGEKLSLPSLDGDSLLSTRITKEVEDIQVVQRGHWWETKPVGAMTGTDAECRPRKEIVHRCSGQQISQKPGEGRRQRDLSVIVSAGPDPSQAKAGVVEFCAVAYRSPLSRQIMRLCAELE</sequence>
<evidence type="ECO:0000256" key="2">
    <source>
        <dbReference type="ARBA" id="ARBA00009320"/>
    </source>
</evidence>
<keyword evidence="4" id="KW-0032">Aminotransferase</keyword>
<accession>Q4SSR1</accession>